<dbReference type="Gene3D" id="3.40.50.300">
    <property type="entry name" value="P-loop containing nucleotide triphosphate hydrolases"/>
    <property type="match status" value="1"/>
</dbReference>
<evidence type="ECO:0000313" key="16">
    <source>
        <dbReference type="Proteomes" id="UP001164286"/>
    </source>
</evidence>
<comment type="similarity">
    <text evidence="3 13">Belongs to the GTP-binding SRP family. SRP54 subfamily.</text>
</comment>
<evidence type="ECO:0000256" key="13">
    <source>
        <dbReference type="RuleBase" id="RU364034"/>
    </source>
</evidence>
<dbReference type="Gene3D" id="1.10.260.30">
    <property type="entry name" value="Signal recognition particle, SRP54 subunit, M-domain"/>
    <property type="match status" value="1"/>
</dbReference>
<dbReference type="SMART" id="SM00962">
    <property type="entry name" value="SRP54"/>
    <property type="match status" value="1"/>
</dbReference>
<dbReference type="SMART" id="SM00963">
    <property type="entry name" value="SRP54_N"/>
    <property type="match status" value="1"/>
</dbReference>
<evidence type="ECO:0000256" key="7">
    <source>
        <dbReference type="ARBA" id="ARBA00022824"/>
    </source>
</evidence>
<comment type="caution">
    <text evidence="15">The sequence shown here is derived from an EMBL/GenBank/DDBJ whole genome shotgun (WGS) entry which is preliminary data.</text>
</comment>
<comment type="subcellular location">
    <subcellularLocation>
        <location evidence="2 13">Cytoplasm</location>
    </subcellularLocation>
    <subcellularLocation>
        <location evidence="1 13">Endoplasmic reticulum</location>
    </subcellularLocation>
</comment>
<evidence type="ECO:0000256" key="10">
    <source>
        <dbReference type="ARBA" id="ARBA00023135"/>
    </source>
</evidence>
<keyword evidence="4 13" id="KW-0963">Cytoplasm</keyword>
<dbReference type="InterPro" id="IPR003593">
    <property type="entry name" value="AAA+_ATPase"/>
</dbReference>
<dbReference type="InterPro" id="IPR013822">
    <property type="entry name" value="Signal_recog_particl_SRP54_hlx"/>
</dbReference>
<sequence length="596" mass="63042">MVLTDLGARLHGALNQLSRASVVDDKVIDALLKELCSALLESDVNVKLVSSLRTKVKNKVKRNLEEAEKAGGKEVNKKNVVQKAVFDELVALVDPGIEPYKPTKGKVNVLMAVGIQGAGKTTTCTKLAVHYQRRGFRTCLVCADTFRAGAFDQLKQNATRAKIPFYGSYTETDPVAIASLGVEKFRKERFDVIIVDTSGRHKQESELFEEMVAISSAVKPDMTIMVLDASIGQAAEGQSRAFKDSADFGAIIVTKLDGHAKGGGAISAVAATRTPIIFLGTGEHLNDLERFAPQPFISKLLGMGDMQGLVEHMQDMAMANPDRQKDLAKNLQAGKFSIRDWREQLSNIMGMGSLSKIASMIPGMPAGMMDGNEEDTSAKLKRMIFITDAMRADELDSDGLIFVSYDKSGQPIGLNKRAKRVARGSGTSVREVEELLAQARMMSGMAKSVGGQNGLMSGMQKMQAAMGGKPLGPNGQPSPAQIQAMQKAMPPEMLRKLRAAGPQGAQKMMQDMMGGMGGGMPGMPDMGAGGHGGGAAPGGMDFGAMMRGMMGGGGPGGGGMPDMAQMQEAMKGMGMGGAGGGGMPDMSSLMKMMGRG</sequence>
<dbReference type="InterPro" id="IPR036225">
    <property type="entry name" value="SRP/SRP_N"/>
</dbReference>
<evidence type="ECO:0000256" key="2">
    <source>
        <dbReference type="ARBA" id="ARBA00004496"/>
    </source>
</evidence>
<dbReference type="GO" id="GO:0005786">
    <property type="term" value="C:signal recognition particle, endoplasmic reticulum targeting"/>
    <property type="evidence" value="ECO:0007669"/>
    <property type="project" value="UniProtKB-UniRule"/>
</dbReference>
<organism evidence="15 16">
    <name type="scientific">Dioszegia hungarica</name>
    <dbReference type="NCBI Taxonomy" id="4972"/>
    <lineage>
        <taxon>Eukaryota</taxon>
        <taxon>Fungi</taxon>
        <taxon>Dikarya</taxon>
        <taxon>Basidiomycota</taxon>
        <taxon>Agaricomycotina</taxon>
        <taxon>Tremellomycetes</taxon>
        <taxon>Tremellales</taxon>
        <taxon>Bulleribasidiaceae</taxon>
        <taxon>Dioszegia</taxon>
    </lineage>
</organism>
<dbReference type="SUPFAM" id="SSF47364">
    <property type="entry name" value="Domain of the SRP/SRP receptor G-proteins"/>
    <property type="match status" value="1"/>
</dbReference>
<reference evidence="15" key="1">
    <citation type="journal article" date="2022" name="G3 (Bethesda)">
        <title>High quality genome of the basidiomycete yeast Dioszegia hungarica PDD-24b-2 isolated from cloud water.</title>
        <authorList>
            <person name="Jarrige D."/>
            <person name="Haridas S."/>
            <person name="Bleykasten-Grosshans C."/>
            <person name="Joly M."/>
            <person name="Nadalig T."/>
            <person name="Sancelme M."/>
            <person name="Vuilleumier S."/>
            <person name="Grigoriev I.V."/>
            <person name="Amato P."/>
            <person name="Bringel F."/>
        </authorList>
    </citation>
    <scope>NUCLEOTIDE SEQUENCE</scope>
    <source>
        <strain evidence="15">PDD-24b-2</strain>
    </source>
</reference>
<evidence type="ECO:0000259" key="14">
    <source>
        <dbReference type="PROSITE" id="PS00300"/>
    </source>
</evidence>
<dbReference type="CDD" id="cd17875">
    <property type="entry name" value="SRP54_G"/>
    <property type="match status" value="1"/>
</dbReference>
<dbReference type="Pfam" id="PF00448">
    <property type="entry name" value="SRP54"/>
    <property type="match status" value="1"/>
</dbReference>
<evidence type="ECO:0000256" key="8">
    <source>
        <dbReference type="ARBA" id="ARBA00022884"/>
    </source>
</evidence>
<dbReference type="InterPro" id="IPR004125">
    <property type="entry name" value="Signal_recog_particle_SRP54_M"/>
</dbReference>
<proteinExistence type="inferred from homology"/>
<dbReference type="SUPFAM" id="SSF47446">
    <property type="entry name" value="Signal peptide-binding domain"/>
    <property type="match status" value="1"/>
</dbReference>
<dbReference type="Gene3D" id="1.20.120.140">
    <property type="entry name" value="Signal recognition particle SRP54, nucleotide-binding domain"/>
    <property type="match status" value="1"/>
</dbReference>
<dbReference type="EMBL" id="JAKWFO010000004">
    <property type="protein sequence ID" value="KAI9637530.1"/>
    <property type="molecule type" value="Genomic_DNA"/>
</dbReference>
<comment type="subunit">
    <text evidence="13">Fungal signal recognition particle consists of a 7S RNA molecule (scR1) and at least six protein subunits: srp72, srp68, srp54, sec65, srp21 and srp14.</text>
</comment>
<dbReference type="GO" id="GO:0005829">
    <property type="term" value="C:cytosol"/>
    <property type="evidence" value="ECO:0007669"/>
    <property type="project" value="TreeGrafter"/>
</dbReference>
<name>A0AA38LVM5_9TREE</name>
<dbReference type="GO" id="GO:0003924">
    <property type="term" value="F:GTPase activity"/>
    <property type="evidence" value="ECO:0007669"/>
    <property type="project" value="UniProtKB-UniRule"/>
</dbReference>
<evidence type="ECO:0000256" key="11">
    <source>
        <dbReference type="ARBA" id="ARBA00023274"/>
    </source>
</evidence>
<dbReference type="InterPro" id="IPR042101">
    <property type="entry name" value="SRP54_N_sf"/>
</dbReference>
<keyword evidence="10 13" id="KW-0733">Signal recognition particle</keyword>
<dbReference type="RefSeq" id="XP_052947307.1">
    <property type="nucleotide sequence ID" value="XM_053086874.1"/>
</dbReference>
<keyword evidence="7 13" id="KW-0256">Endoplasmic reticulum</keyword>
<dbReference type="InterPro" id="IPR006325">
    <property type="entry name" value="SRP54_euk"/>
</dbReference>
<dbReference type="InterPro" id="IPR027417">
    <property type="entry name" value="P-loop_NTPase"/>
</dbReference>
<dbReference type="SMART" id="SM00382">
    <property type="entry name" value="AAA"/>
    <property type="match status" value="1"/>
</dbReference>
<dbReference type="NCBIfam" id="TIGR01425">
    <property type="entry name" value="SRP54_euk"/>
    <property type="match status" value="1"/>
</dbReference>
<evidence type="ECO:0000256" key="9">
    <source>
        <dbReference type="ARBA" id="ARBA00023134"/>
    </source>
</evidence>
<dbReference type="AlphaFoldDB" id="A0AA38LVM5"/>
<dbReference type="GO" id="GO:0005525">
    <property type="term" value="F:GTP binding"/>
    <property type="evidence" value="ECO:0007669"/>
    <property type="project" value="UniProtKB-UniRule"/>
</dbReference>
<comment type="domain">
    <text evidence="13">The NG domain, also named G domain, is a special guanosine triphosphatase (GTPase) domain, which binds GTP and forms a guanosine 5'-triphosphate (GTP)-dependent complex with a homologous NG domain in the SRP receptor subunit srp101. The two NG domains undergo cooperative rearrangements upon their assembly, which culminate in the reciprocal activation of the GTPase activity of one another. SRP receptor compaction upon binding with cargo-loaded SRP and GTPase rearrangement drive SRP-mediated cotranslational protein translocation into the ER.</text>
</comment>
<dbReference type="HAMAP" id="MF_00306">
    <property type="entry name" value="SRP54"/>
    <property type="match status" value="1"/>
</dbReference>
<keyword evidence="5 13" id="KW-0547">Nucleotide-binding</keyword>
<accession>A0AA38LVM5</accession>
<evidence type="ECO:0000256" key="5">
    <source>
        <dbReference type="ARBA" id="ARBA00022741"/>
    </source>
</evidence>
<keyword evidence="6" id="KW-0378">Hydrolase</keyword>
<evidence type="ECO:0000256" key="3">
    <source>
        <dbReference type="ARBA" id="ARBA00005450"/>
    </source>
</evidence>
<evidence type="ECO:0000256" key="4">
    <source>
        <dbReference type="ARBA" id="ARBA00022490"/>
    </source>
</evidence>
<dbReference type="GO" id="GO:0008312">
    <property type="term" value="F:7S RNA binding"/>
    <property type="evidence" value="ECO:0007669"/>
    <property type="project" value="UniProtKB-UniRule"/>
</dbReference>
<dbReference type="GO" id="GO:0006616">
    <property type="term" value="P:SRP-dependent cotranslational protein targeting to membrane, translocation"/>
    <property type="evidence" value="ECO:0007669"/>
    <property type="project" value="TreeGrafter"/>
</dbReference>
<comment type="catalytic activity">
    <reaction evidence="12">
        <text>GTP + H2O = GDP + phosphate + H(+)</text>
        <dbReference type="Rhea" id="RHEA:19669"/>
        <dbReference type="ChEBI" id="CHEBI:15377"/>
        <dbReference type="ChEBI" id="CHEBI:15378"/>
        <dbReference type="ChEBI" id="CHEBI:37565"/>
        <dbReference type="ChEBI" id="CHEBI:43474"/>
        <dbReference type="ChEBI" id="CHEBI:58189"/>
        <dbReference type="EC" id="3.6.5.4"/>
    </reaction>
    <physiologicalReaction direction="left-to-right" evidence="12">
        <dbReference type="Rhea" id="RHEA:19670"/>
    </physiologicalReaction>
</comment>
<dbReference type="Proteomes" id="UP001164286">
    <property type="component" value="Unassembled WGS sequence"/>
</dbReference>
<dbReference type="GeneID" id="77726075"/>
<evidence type="ECO:0000256" key="1">
    <source>
        <dbReference type="ARBA" id="ARBA00004240"/>
    </source>
</evidence>
<dbReference type="GO" id="GO:0030942">
    <property type="term" value="F:endoplasmic reticulum signal peptide binding"/>
    <property type="evidence" value="ECO:0007669"/>
    <property type="project" value="TreeGrafter"/>
</dbReference>
<dbReference type="Pfam" id="PF02881">
    <property type="entry name" value="SRP54_N"/>
    <property type="match status" value="1"/>
</dbReference>
<evidence type="ECO:0000256" key="12">
    <source>
        <dbReference type="ARBA" id="ARBA00048157"/>
    </source>
</evidence>
<keyword evidence="8 13" id="KW-0694">RNA-binding</keyword>
<dbReference type="FunFam" id="1.20.120.140:FF:000001">
    <property type="entry name" value="Signal recognition particle GTPase"/>
    <property type="match status" value="1"/>
</dbReference>
<dbReference type="Pfam" id="PF02978">
    <property type="entry name" value="SRP_SPB"/>
    <property type="match status" value="1"/>
</dbReference>
<dbReference type="InterPro" id="IPR022941">
    <property type="entry name" value="SRP54"/>
</dbReference>
<gene>
    <name evidence="15" type="ORF">MKK02DRAFT_24308</name>
</gene>
<keyword evidence="11 13" id="KW-0687">Ribonucleoprotein</keyword>
<dbReference type="InterPro" id="IPR036891">
    <property type="entry name" value="Signal_recog_part_SRP54_M_sf"/>
</dbReference>
<dbReference type="SUPFAM" id="SSF52540">
    <property type="entry name" value="P-loop containing nucleoside triphosphate hydrolases"/>
    <property type="match status" value="1"/>
</dbReference>
<comment type="domain">
    <text evidence="13">The M domain binds the 7SL RNA and the signal sequence of presecretory proteins.</text>
</comment>
<keyword evidence="9 13" id="KW-0342">GTP-binding</keyword>
<protein>
    <recommendedName>
        <fullName evidence="13">Signal recognition particle 54 kDa protein</fullName>
    </recommendedName>
</protein>
<evidence type="ECO:0000313" key="15">
    <source>
        <dbReference type="EMBL" id="KAI9637530.1"/>
    </source>
</evidence>
<dbReference type="FunFam" id="3.40.50.300:FF:000022">
    <property type="entry name" value="Signal recognition particle 54 kDa subunit"/>
    <property type="match status" value="1"/>
</dbReference>
<evidence type="ECO:0000256" key="6">
    <source>
        <dbReference type="ARBA" id="ARBA00022801"/>
    </source>
</evidence>
<dbReference type="InterPro" id="IPR000897">
    <property type="entry name" value="SRP54_GTPase_dom"/>
</dbReference>
<dbReference type="FunFam" id="1.10.260.30:FF:000003">
    <property type="entry name" value="Signal recognition particle 54 kDa protein"/>
    <property type="match status" value="1"/>
</dbReference>
<dbReference type="GO" id="GO:0005783">
    <property type="term" value="C:endoplasmic reticulum"/>
    <property type="evidence" value="ECO:0007669"/>
    <property type="project" value="UniProtKB-SubCell"/>
</dbReference>
<feature type="domain" description="SRP54-type proteins GTP-binding" evidence="14">
    <location>
        <begin position="275"/>
        <end position="288"/>
    </location>
</feature>
<comment type="function">
    <text evidence="13">Signal-recognition-particle (SRP) assembly has a crucial role in targeting secretory proteins to the rough endoplasmic reticulum (ER) membrane. SRP is required for the cotranslational protein translocation for ER import and preferentially recognizes strongly hydrophobic signal sequences. It is involved in targeting the nascent chain-ribosome (RNC) complex to the ER and is proposed to participate in the arrest of nascent chain elongation during membrane targeting. SRP54 binds to the signal sequence of presecretory protein when they emerge from the ribosomes. SRP54 interacts with the scR1 RNA and mediates the association of the resulting SRP-RNC complex with the signal recognition particle receptor (SR) via its alpha subunit SRP101. Both, SRP54 and SRP101, are locked in their GTP bound forms in the SRP-RNC-SR complex, which dissociates upon transferring the signal sequence to the protein-conducting channel (translocon). After signal sequence transfer, SRP54 and SRP101 act as reciprocal GTPase-activating proteins (GAPs), thereby resolving their association.</text>
</comment>
<dbReference type="PANTHER" id="PTHR11564">
    <property type="entry name" value="SIGNAL RECOGNITION PARTICLE 54K PROTEIN SRP54"/>
    <property type="match status" value="1"/>
</dbReference>
<dbReference type="PROSITE" id="PS00300">
    <property type="entry name" value="SRP54"/>
    <property type="match status" value="1"/>
</dbReference>
<keyword evidence="16" id="KW-1185">Reference proteome</keyword>
<dbReference type="PANTHER" id="PTHR11564:SF5">
    <property type="entry name" value="SIGNAL RECOGNITION PARTICLE SUBUNIT SRP54"/>
    <property type="match status" value="1"/>
</dbReference>